<evidence type="ECO:0000259" key="3">
    <source>
        <dbReference type="Pfam" id="PF01471"/>
    </source>
</evidence>
<evidence type="ECO:0000256" key="2">
    <source>
        <dbReference type="ARBA" id="ARBA00022638"/>
    </source>
</evidence>
<dbReference type="EMBL" id="LR797310">
    <property type="protein sequence ID" value="CAB4201948.1"/>
    <property type="molecule type" value="Genomic_DNA"/>
</dbReference>
<organism evidence="5">
    <name type="scientific">uncultured Caudovirales phage</name>
    <dbReference type="NCBI Taxonomy" id="2100421"/>
    <lineage>
        <taxon>Viruses</taxon>
        <taxon>Duplodnaviria</taxon>
        <taxon>Heunggongvirae</taxon>
        <taxon>Uroviricota</taxon>
        <taxon>Caudoviricetes</taxon>
        <taxon>Peduoviridae</taxon>
        <taxon>Maltschvirus</taxon>
        <taxon>Maltschvirus maltsch</taxon>
    </lineage>
</organism>
<feature type="domain" description="Peptidoglycan binding-like" evidence="3">
    <location>
        <begin position="222"/>
        <end position="278"/>
    </location>
</feature>
<feature type="domain" description="N-acetylmuramoyl-L-alanine amidase" evidence="4">
    <location>
        <begin position="43"/>
        <end position="163"/>
    </location>
</feature>
<evidence type="ECO:0000259" key="4">
    <source>
        <dbReference type="Pfam" id="PF01510"/>
    </source>
</evidence>
<dbReference type="SUPFAM" id="SSF55846">
    <property type="entry name" value="N-acetylmuramoyl-L-alanine amidase-like"/>
    <property type="match status" value="1"/>
</dbReference>
<keyword evidence="1" id="KW-0929">Antimicrobial</keyword>
<dbReference type="Pfam" id="PF01471">
    <property type="entry name" value="PG_binding_1"/>
    <property type="match status" value="1"/>
</dbReference>
<dbReference type="GO" id="GO:0008745">
    <property type="term" value="F:N-acetylmuramoyl-L-alanine amidase activity"/>
    <property type="evidence" value="ECO:0007669"/>
    <property type="project" value="InterPro"/>
</dbReference>
<accession>A0A6J5RU10</accession>
<dbReference type="InterPro" id="IPR002477">
    <property type="entry name" value="Peptidoglycan-bd-like"/>
</dbReference>
<proteinExistence type="predicted"/>
<reference evidence="5" key="1">
    <citation type="submission" date="2020-05" db="EMBL/GenBank/DDBJ databases">
        <authorList>
            <person name="Chiriac C."/>
            <person name="Salcher M."/>
            <person name="Ghai R."/>
            <person name="Kavagutti S V."/>
        </authorList>
    </citation>
    <scope>NUCLEOTIDE SEQUENCE</scope>
</reference>
<dbReference type="GO" id="GO:0042742">
    <property type="term" value="P:defense response to bacterium"/>
    <property type="evidence" value="ECO:0007669"/>
    <property type="project" value="UniProtKB-KW"/>
</dbReference>
<dbReference type="Gene3D" id="1.10.101.10">
    <property type="entry name" value="PGBD-like superfamily/PGBD"/>
    <property type="match status" value="1"/>
</dbReference>
<name>A0A6J5RU10_9CAUD</name>
<evidence type="ECO:0000256" key="1">
    <source>
        <dbReference type="ARBA" id="ARBA00022529"/>
    </source>
</evidence>
<dbReference type="InterPro" id="IPR002502">
    <property type="entry name" value="Amidase_domain"/>
</dbReference>
<dbReference type="InterPro" id="IPR036366">
    <property type="entry name" value="PGBDSf"/>
</dbReference>
<dbReference type="GO" id="GO:0001897">
    <property type="term" value="P:symbiont-mediated cytolysis of host cell"/>
    <property type="evidence" value="ECO:0007669"/>
    <property type="project" value="UniProtKB-ARBA"/>
</dbReference>
<dbReference type="GO" id="GO:0009253">
    <property type="term" value="P:peptidoglycan catabolic process"/>
    <property type="evidence" value="ECO:0007669"/>
    <property type="project" value="InterPro"/>
</dbReference>
<evidence type="ECO:0000313" key="5">
    <source>
        <dbReference type="EMBL" id="CAB4201948.1"/>
    </source>
</evidence>
<dbReference type="SUPFAM" id="SSF47090">
    <property type="entry name" value="PGBD-like"/>
    <property type="match status" value="1"/>
</dbReference>
<dbReference type="Gene3D" id="3.40.80.10">
    <property type="entry name" value="Peptidoglycan recognition protein-like"/>
    <property type="match status" value="1"/>
</dbReference>
<protein>
    <submittedName>
        <fullName evidence="5">Peptidoglycan binding-like</fullName>
    </submittedName>
</protein>
<gene>
    <name evidence="5" type="ORF">UFOVP1360_13</name>
</gene>
<keyword evidence="2" id="KW-0081">Bacteriolytic enzyme</keyword>
<dbReference type="Pfam" id="PF01510">
    <property type="entry name" value="Amidase_2"/>
    <property type="match status" value="1"/>
</dbReference>
<sequence>MSANFDTGIADRLRAAGLVVVEIAGWQTRGVGGAFEPIGSLDHHTAGAATGNAPSLGVCINGRAGLPGPLANVLVGRDGTHYVIAAGRCNHAGAGRWLSITSGNGQMYSVERENVGTGAEPWTVEQTLRAGQCHAALLGARGNADNVCRHAEYATPKGRKTDTANINGNDLRQIVRAILAAPVAPPAPEAGTPGPEWVLLAKLNEVAASRPVLSEGSTGVFVNDVQTALNVILAKGSTKPLLAVDGHYGKATANLVRLYQKSRGLPADGVVGRVTWVAILADRLKLGR</sequence>
<dbReference type="InterPro" id="IPR036365">
    <property type="entry name" value="PGBD-like_sf"/>
</dbReference>
<dbReference type="InterPro" id="IPR036505">
    <property type="entry name" value="Amidase/PGRP_sf"/>
</dbReference>